<keyword evidence="2" id="KW-0723">Serine/threonine-protein kinase</keyword>
<dbReference type="InterPro" id="IPR016032">
    <property type="entry name" value="Sig_transdc_resp-reg_C-effctor"/>
</dbReference>
<dbReference type="SUPFAM" id="SSF52540">
    <property type="entry name" value="P-loop containing nucleoside triphosphate hydrolases"/>
    <property type="match status" value="1"/>
</dbReference>
<dbReference type="InterPro" id="IPR011990">
    <property type="entry name" value="TPR-like_helical_dom_sf"/>
</dbReference>
<dbReference type="EMBL" id="PJNB01000001">
    <property type="protein sequence ID" value="PKW16285.1"/>
    <property type="molecule type" value="Genomic_DNA"/>
</dbReference>
<accession>A0A2N3Y032</accession>
<dbReference type="CDD" id="cd06170">
    <property type="entry name" value="LuxR_C_like"/>
    <property type="match status" value="1"/>
</dbReference>
<dbReference type="PROSITE" id="PS50043">
    <property type="entry name" value="HTH_LUXR_2"/>
    <property type="match status" value="1"/>
</dbReference>
<dbReference type="PRINTS" id="PR00364">
    <property type="entry name" value="DISEASERSIST"/>
</dbReference>
<comment type="caution">
    <text evidence="2">The sequence shown here is derived from an EMBL/GenBank/DDBJ whole genome shotgun (WGS) entry which is preliminary data.</text>
</comment>
<dbReference type="GO" id="GO:0004674">
    <property type="term" value="F:protein serine/threonine kinase activity"/>
    <property type="evidence" value="ECO:0007669"/>
    <property type="project" value="UniProtKB-KW"/>
</dbReference>
<dbReference type="InterPro" id="IPR036388">
    <property type="entry name" value="WH-like_DNA-bd_sf"/>
</dbReference>
<dbReference type="PANTHER" id="PTHR47691">
    <property type="entry name" value="REGULATOR-RELATED"/>
    <property type="match status" value="1"/>
</dbReference>
<evidence type="ECO:0000313" key="3">
    <source>
        <dbReference type="Proteomes" id="UP000233786"/>
    </source>
</evidence>
<dbReference type="PRINTS" id="PR00038">
    <property type="entry name" value="HTHLUXR"/>
</dbReference>
<keyword evidence="3" id="KW-1185">Reference proteome</keyword>
<dbReference type="GO" id="GO:0043531">
    <property type="term" value="F:ADP binding"/>
    <property type="evidence" value="ECO:0007669"/>
    <property type="project" value="InterPro"/>
</dbReference>
<dbReference type="SUPFAM" id="SSF46894">
    <property type="entry name" value="C-terminal effector domain of the bipartite response regulators"/>
    <property type="match status" value="1"/>
</dbReference>
<proteinExistence type="predicted"/>
<dbReference type="STRING" id="994479.GCA_000194155_05431"/>
<dbReference type="Gene3D" id="1.25.40.10">
    <property type="entry name" value="Tetratricopeptide repeat domain"/>
    <property type="match status" value="1"/>
</dbReference>
<dbReference type="Gene3D" id="3.40.50.300">
    <property type="entry name" value="P-loop containing nucleotide triphosphate hydrolases"/>
    <property type="match status" value="1"/>
</dbReference>
<evidence type="ECO:0000259" key="1">
    <source>
        <dbReference type="PROSITE" id="PS50043"/>
    </source>
</evidence>
<dbReference type="SUPFAM" id="SSF48452">
    <property type="entry name" value="TPR-like"/>
    <property type="match status" value="1"/>
</dbReference>
<feature type="domain" description="HTH luxR-type" evidence="1">
    <location>
        <begin position="701"/>
        <end position="766"/>
    </location>
</feature>
<dbReference type="GO" id="GO:0006355">
    <property type="term" value="P:regulation of DNA-templated transcription"/>
    <property type="evidence" value="ECO:0007669"/>
    <property type="project" value="InterPro"/>
</dbReference>
<dbReference type="Gene3D" id="1.10.10.10">
    <property type="entry name" value="Winged helix-like DNA-binding domain superfamily/Winged helix DNA-binding domain"/>
    <property type="match status" value="1"/>
</dbReference>
<keyword evidence="2" id="KW-0418">Kinase</keyword>
<organism evidence="2 3">
    <name type="scientific">Saccharopolyspora spinosa</name>
    <dbReference type="NCBI Taxonomy" id="60894"/>
    <lineage>
        <taxon>Bacteria</taxon>
        <taxon>Bacillati</taxon>
        <taxon>Actinomycetota</taxon>
        <taxon>Actinomycetes</taxon>
        <taxon>Pseudonocardiales</taxon>
        <taxon>Pseudonocardiaceae</taxon>
        <taxon>Saccharopolyspora</taxon>
    </lineage>
</organism>
<dbReference type="PANTHER" id="PTHR47691:SF3">
    <property type="entry name" value="HTH-TYPE TRANSCRIPTIONAL REGULATOR RV0890C-RELATED"/>
    <property type="match status" value="1"/>
</dbReference>
<keyword evidence="2" id="KW-0808">Transferase</keyword>
<name>A0A2N3Y032_SACSN</name>
<dbReference type="Pfam" id="PF00196">
    <property type="entry name" value="GerE"/>
    <property type="match status" value="1"/>
</dbReference>
<dbReference type="InterPro" id="IPR058852">
    <property type="entry name" value="HTH_77"/>
</dbReference>
<dbReference type="InterPro" id="IPR000792">
    <property type="entry name" value="Tscrpt_reg_LuxR_C"/>
</dbReference>
<dbReference type="AlphaFoldDB" id="A0A2N3Y032"/>
<dbReference type="Proteomes" id="UP000233786">
    <property type="component" value="Unassembled WGS sequence"/>
</dbReference>
<dbReference type="InterPro" id="IPR027417">
    <property type="entry name" value="P-loop_NTPase"/>
</dbReference>
<dbReference type="Pfam" id="PF25872">
    <property type="entry name" value="HTH_77"/>
    <property type="match status" value="1"/>
</dbReference>
<evidence type="ECO:0000313" key="2">
    <source>
        <dbReference type="EMBL" id="PKW16285.1"/>
    </source>
</evidence>
<dbReference type="SMART" id="SM00421">
    <property type="entry name" value="HTH_LUXR"/>
    <property type="match status" value="1"/>
</dbReference>
<gene>
    <name evidence="2" type="ORF">A8926_4102</name>
</gene>
<protein>
    <submittedName>
        <fullName evidence="2">Non-specific serine/threonine protein kinase</fullName>
    </submittedName>
</protein>
<reference evidence="2" key="1">
    <citation type="submission" date="2017-12" db="EMBL/GenBank/DDBJ databases">
        <title>Sequencing the genomes of 1000 Actinobacteria strains.</title>
        <authorList>
            <person name="Klenk H.-P."/>
        </authorList>
    </citation>
    <scope>NUCLEOTIDE SEQUENCE [LARGE SCALE GENOMIC DNA]</scope>
    <source>
        <strain evidence="2">DSM 44228</strain>
    </source>
</reference>
<dbReference type="GO" id="GO:0003677">
    <property type="term" value="F:DNA binding"/>
    <property type="evidence" value="ECO:0007669"/>
    <property type="project" value="InterPro"/>
</dbReference>
<sequence length="769" mass="85015">MSIPGVGRFPAELTDFVGRVWETAEVKRVLGSSRLVTLTGAGGTGKSRLALHVAWELRRAFADGVWVVGLASLRDPALLGDTVVSALGMTDVSNRDPETVLVDYAAEKQLLLVLDNCEHLLDACAQLMTGLLRAAPGLRVLATSRAPLEVSGERVWQVGPLSLPPEGSVPRDGDRYEALELFERRAADALPGFALTDGNTAAVARLCQRLDGLPLAIELATAALRTLDVEEILDRLQDRFQLLTHGDRAGSARHQTLRAAIEWSFELCTQLERTLWARLSVFPGEFCLDAAEDVCAGEGVVAEDVFTGVAGLVYKSLLVKREEGQVARYRMLETIRQYGREQLSDEEEKALRRRHRDYYLHLAEQAEADWFGPDQAGLLERFESEQPNVRAALEFCLTEPGQARTGLRMAGALYWYWIVRAVRDGRWWLDQALACDTEPSPERAKALWVLSAIALVQGDTAHTLTVLPECVDLARRFDDETVLGHALQQAGKTKWFHDDLPTAAALYEQALAHYRNVGAEGWMPTMALFRLGTIVGALGDTERAVALSQECITLCQATGERWARSWGLWHLALAHWLQRDLLPMTAYAKEALRLKHALRDPLGMAWCVEILIWAAATRDDLRRAAVLFGIAEALWEQIGGSVAPWTTAREWTRQYQTKARDALGSLACEAALQQGKRFTLDEAVAYALDDQPHTPPVSPPAAPSELPLTRRESEVAKLVANGMSNKEIAAALVIARRTAEAHVEHILTKLGFTSRAQIASWITEQRDLE</sequence>